<name>A0A096BRY3_9BACT</name>
<evidence type="ECO:0000313" key="2">
    <source>
        <dbReference type="Proteomes" id="UP000029556"/>
    </source>
</evidence>
<dbReference type="OrthoDB" id="1121857at2"/>
<proteinExistence type="predicted"/>
<sequence>MANKRDLKRTIHYVCGDLLAECVAASLYGEKPEKENIDALLTSILALQNQYIKRVSHPEPGMKQKDYFKDLIEQFNSEVSEIVDQISNIY</sequence>
<protein>
    <submittedName>
        <fullName evidence="1">Uncharacterized protein</fullName>
    </submittedName>
</protein>
<dbReference type="Proteomes" id="UP000029556">
    <property type="component" value="Unassembled WGS sequence"/>
</dbReference>
<comment type="caution">
    <text evidence="1">The sequence shown here is derived from an EMBL/GenBank/DDBJ whole genome shotgun (WGS) entry which is preliminary data.</text>
</comment>
<accession>A0A096BRY3</accession>
<dbReference type="EMBL" id="JRNN01000033">
    <property type="protein sequence ID" value="KGF35999.1"/>
    <property type="molecule type" value="Genomic_DNA"/>
</dbReference>
<dbReference type="AlphaFoldDB" id="A0A096BRY3"/>
<organism evidence="1 2">
    <name type="scientific">Hoylesella buccalis DNF00853</name>
    <dbReference type="NCBI Taxonomy" id="1401074"/>
    <lineage>
        <taxon>Bacteria</taxon>
        <taxon>Pseudomonadati</taxon>
        <taxon>Bacteroidota</taxon>
        <taxon>Bacteroidia</taxon>
        <taxon>Bacteroidales</taxon>
        <taxon>Prevotellaceae</taxon>
        <taxon>Hoylesella</taxon>
    </lineage>
</organism>
<evidence type="ECO:0000313" key="1">
    <source>
        <dbReference type="EMBL" id="KGF35999.1"/>
    </source>
</evidence>
<dbReference type="RefSeq" id="WP_036872036.1">
    <property type="nucleotide sequence ID" value="NZ_JRNN01000033.1"/>
</dbReference>
<gene>
    <name evidence="1" type="ORF">HMPREF2137_03175</name>
</gene>
<reference evidence="1 2" key="1">
    <citation type="submission" date="2014-07" db="EMBL/GenBank/DDBJ databases">
        <authorList>
            <person name="McCorrison J."/>
            <person name="Sanka R."/>
            <person name="Torralba M."/>
            <person name="Gillis M."/>
            <person name="Haft D.H."/>
            <person name="Methe B."/>
            <person name="Sutton G."/>
            <person name="Nelson K.E."/>
        </authorList>
    </citation>
    <scope>NUCLEOTIDE SEQUENCE [LARGE SCALE GENOMIC DNA]</scope>
    <source>
        <strain evidence="1 2">DNF00853</strain>
    </source>
</reference>